<name>A0A7W4V3A8_9MICO</name>
<feature type="domain" description="SSD" evidence="7">
    <location>
        <begin position="212"/>
        <end position="336"/>
    </location>
</feature>
<evidence type="ECO:0000256" key="6">
    <source>
        <dbReference type="SAM" id="Phobius"/>
    </source>
</evidence>
<dbReference type="PROSITE" id="PS50156">
    <property type="entry name" value="SSD"/>
    <property type="match status" value="1"/>
</dbReference>
<reference evidence="8 9" key="1">
    <citation type="submission" date="2020-08" db="EMBL/GenBank/DDBJ databases">
        <title>Sequencing the genomes of 1000 actinobacteria strains.</title>
        <authorList>
            <person name="Klenk H.-P."/>
        </authorList>
    </citation>
    <scope>NUCLEOTIDE SEQUENCE [LARGE SCALE GENOMIC DNA]</scope>
    <source>
        <strain evidence="8 9">DSM 27099</strain>
    </source>
</reference>
<evidence type="ECO:0000256" key="3">
    <source>
        <dbReference type="ARBA" id="ARBA00022692"/>
    </source>
</evidence>
<feature type="transmembrane region" description="Helical" evidence="6">
    <location>
        <begin position="277"/>
        <end position="307"/>
    </location>
</feature>
<proteinExistence type="predicted"/>
<evidence type="ECO:0000256" key="4">
    <source>
        <dbReference type="ARBA" id="ARBA00022989"/>
    </source>
</evidence>
<dbReference type="InterPro" id="IPR000731">
    <property type="entry name" value="SSD"/>
</dbReference>
<feature type="transmembrane region" description="Helical" evidence="6">
    <location>
        <begin position="524"/>
        <end position="544"/>
    </location>
</feature>
<keyword evidence="4 6" id="KW-1133">Transmembrane helix</keyword>
<feature type="transmembrane region" description="Helical" evidence="6">
    <location>
        <begin position="238"/>
        <end position="256"/>
    </location>
</feature>
<feature type="transmembrane region" description="Helical" evidence="6">
    <location>
        <begin position="662"/>
        <end position="681"/>
    </location>
</feature>
<comment type="caution">
    <text evidence="8">The sequence shown here is derived from an EMBL/GenBank/DDBJ whole genome shotgun (WGS) entry which is preliminary data.</text>
</comment>
<accession>A0A7W4V3A8</accession>
<dbReference type="InterPro" id="IPR004869">
    <property type="entry name" value="MMPL_dom"/>
</dbReference>
<dbReference type="RefSeq" id="WP_165138724.1">
    <property type="nucleotide sequence ID" value="NZ_CP049255.1"/>
</dbReference>
<evidence type="ECO:0000313" key="9">
    <source>
        <dbReference type="Proteomes" id="UP000529310"/>
    </source>
</evidence>
<feature type="transmembrane region" description="Helical" evidence="6">
    <location>
        <begin position="187"/>
        <end position="207"/>
    </location>
</feature>
<dbReference type="Gene3D" id="1.20.1640.10">
    <property type="entry name" value="Multidrug efflux transporter AcrB transmembrane domain"/>
    <property type="match status" value="2"/>
</dbReference>
<dbReference type="AlphaFoldDB" id="A0A7W4V3A8"/>
<organism evidence="8 9">
    <name type="scientific">Microbacterium endophyticum</name>
    <dbReference type="NCBI Taxonomy" id="1526412"/>
    <lineage>
        <taxon>Bacteria</taxon>
        <taxon>Bacillati</taxon>
        <taxon>Actinomycetota</taxon>
        <taxon>Actinomycetes</taxon>
        <taxon>Micrococcales</taxon>
        <taxon>Microbacteriaceae</taxon>
        <taxon>Microbacterium</taxon>
    </lineage>
</organism>
<evidence type="ECO:0000313" key="8">
    <source>
        <dbReference type="EMBL" id="MBB2976093.1"/>
    </source>
</evidence>
<gene>
    <name evidence="8" type="ORF">FHX49_001663</name>
</gene>
<dbReference type="PANTHER" id="PTHR33406:SF13">
    <property type="entry name" value="MEMBRANE PROTEIN YDFJ"/>
    <property type="match status" value="1"/>
</dbReference>
<evidence type="ECO:0000259" key="7">
    <source>
        <dbReference type="PROSITE" id="PS50156"/>
    </source>
</evidence>
<protein>
    <submittedName>
        <fullName evidence="8">RND superfamily putative drug exporter</fullName>
    </submittedName>
</protein>
<comment type="subcellular location">
    <subcellularLocation>
        <location evidence="1">Cell membrane</location>
        <topology evidence="1">Multi-pass membrane protein</topology>
    </subcellularLocation>
</comment>
<evidence type="ECO:0000256" key="1">
    <source>
        <dbReference type="ARBA" id="ARBA00004651"/>
    </source>
</evidence>
<keyword evidence="3 6" id="KW-0812">Transmembrane</keyword>
<keyword evidence="2" id="KW-1003">Cell membrane</keyword>
<dbReference type="EMBL" id="JACHWQ010000004">
    <property type="protein sequence ID" value="MBB2976093.1"/>
    <property type="molecule type" value="Genomic_DNA"/>
</dbReference>
<feature type="transmembrane region" description="Helical" evidence="6">
    <location>
        <begin position="634"/>
        <end position="656"/>
    </location>
</feature>
<sequence length="953" mass="98548">MSSLLYRVGRFSAKYRWWVIVAWLVLAVGLGTIAGVRGGSSNLEPSFTIPGTQAQEALETLEQRFPQLSGASARVIVQASDGGDISDDADVVSTACEALASLSAVKSVTCPFPMAAAGSSAAGTGEATQVSSDKSMAFIALQLSSATASNAVVADAESAMQPASEAGLKVAYSGLEATASSTNFTELFGIAIAFLVLALTFGSLVAAGIPLLTALLGVGFASSAILITASFVPVSQTAPLLATMLGLAVGIDYSLLITSRHRAQMRAGMSPRQSVAVATATAGTAVVFAGITVMIALVGLSVAGIPFLTVMGLGAAVAVMGALAVALTLLPALLAVFGGALRPRVRRRQRTPRESRPPIWVRGVTATPIVAILLVVGCLGAAAIPAFGARLTLPDAGYDPPGSPARVAYDLLDEGFGPGFNGPLVVTADISHTLDIEKALDALDAEFAGVANVAAVSQATPNEAFDFAVLSVTPKSSPSSAATADLVATLRDLAPSFEKKNGFTFEVTGSTALGVDISARLNAALLPFGVVVVGLCLLLLTIMFRSIAVPLSATVGYLLTVGGALGVTRLVFEMGFGASLIGVAKVGPVVSFMPILVMAVLFGLAMDYHVFLVSRMREQFFETGSARTAVLQGFSASARVITAAALIMFSVFFSFVPGSAALIQPIAFALAIGVLIDAFIVRMTFIPAVMALLGDKAWWVPKWLDRALPNADIEGEVVQRMLRQREWVKDGGDQSASIWADGLSVVQSAPVSFRASEHDVVLVEGEHSGAVVAAIAGRAADTVGDLSVFGRLVPFERAAISKECRFVPAVPDAPGGETVHERLRARMRDAARASHERDALVAEAAETYDHLLNAVSDDAHSMIELSTPVGSLTDTQLWSLDVAAALAPSSRLVAIDATGKIAANALVAVMVSRARTDTTLVVAASVESPMTDRHVVMVALDEYAGTATKGHRA</sequence>
<dbReference type="PANTHER" id="PTHR33406">
    <property type="entry name" value="MEMBRANE PROTEIN MJ1562-RELATED"/>
    <property type="match status" value="1"/>
</dbReference>
<keyword evidence="5 6" id="KW-0472">Membrane</keyword>
<feature type="transmembrane region" description="Helical" evidence="6">
    <location>
        <begin position="313"/>
        <end position="338"/>
    </location>
</feature>
<dbReference type="InterPro" id="IPR050545">
    <property type="entry name" value="Mycobact_MmpL"/>
</dbReference>
<dbReference type="Pfam" id="PF03176">
    <property type="entry name" value="MMPL"/>
    <property type="match status" value="2"/>
</dbReference>
<dbReference type="GO" id="GO:0005886">
    <property type="term" value="C:plasma membrane"/>
    <property type="evidence" value="ECO:0007669"/>
    <property type="project" value="UniProtKB-SubCell"/>
</dbReference>
<keyword evidence="9" id="KW-1185">Reference proteome</keyword>
<feature type="transmembrane region" description="Helical" evidence="6">
    <location>
        <begin position="592"/>
        <end position="613"/>
    </location>
</feature>
<evidence type="ECO:0000256" key="5">
    <source>
        <dbReference type="ARBA" id="ARBA00023136"/>
    </source>
</evidence>
<feature type="transmembrane region" description="Helical" evidence="6">
    <location>
        <begin position="359"/>
        <end position="384"/>
    </location>
</feature>
<feature type="transmembrane region" description="Helical" evidence="6">
    <location>
        <begin position="551"/>
        <end position="572"/>
    </location>
</feature>
<evidence type="ECO:0000256" key="2">
    <source>
        <dbReference type="ARBA" id="ARBA00022475"/>
    </source>
</evidence>
<dbReference type="SUPFAM" id="SSF82866">
    <property type="entry name" value="Multidrug efflux transporter AcrB transmembrane domain"/>
    <property type="match status" value="2"/>
</dbReference>
<feature type="transmembrane region" description="Helical" evidence="6">
    <location>
        <begin position="214"/>
        <end position="232"/>
    </location>
</feature>
<dbReference type="Proteomes" id="UP000529310">
    <property type="component" value="Unassembled WGS sequence"/>
</dbReference>